<evidence type="ECO:0000313" key="4">
    <source>
        <dbReference type="Proteomes" id="UP000830729"/>
    </source>
</evidence>
<keyword evidence="4" id="KW-1185">Reference proteome</keyword>
<dbReference type="GeneID" id="72184580"/>
<evidence type="ECO:0000313" key="3">
    <source>
        <dbReference type="EMBL" id="UPV75472.1"/>
    </source>
</evidence>
<reference evidence="3 4" key="1">
    <citation type="submission" date="2022-04" db="EMBL/GenBank/DDBJ databases">
        <title>Diverse halophilic archaea isolated from saline environments.</title>
        <authorList>
            <person name="Cui H.-L."/>
        </authorList>
    </citation>
    <scope>NUCLEOTIDE SEQUENCE [LARGE SCALE GENOMIC DNA]</scope>
    <source>
        <strain evidence="3 4">XZYJT49</strain>
    </source>
</reference>
<proteinExistence type="predicted"/>
<dbReference type="KEGG" id="halx:M0R89_05235"/>
<dbReference type="RefSeq" id="WP_248651512.1">
    <property type="nucleotide sequence ID" value="NZ_CP096659.1"/>
</dbReference>
<name>A0A8U0HWJ1_9EURY</name>
<dbReference type="EMBL" id="CP096659">
    <property type="protein sequence ID" value="UPV75472.1"/>
    <property type="molecule type" value="Genomic_DNA"/>
</dbReference>
<evidence type="ECO:0000259" key="2">
    <source>
        <dbReference type="Pfam" id="PF19099"/>
    </source>
</evidence>
<dbReference type="InterPro" id="IPR043902">
    <property type="entry name" value="DUF5786"/>
</dbReference>
<dbReference type="Proteomes" id="UP000830729">
    <property type="component" value="Chromosome"/>
</dbReference>
<evidence type="ECO:0000256" key="1">
    <source>
        <dbReference type="SAM" id="MobiDB-lite"/>
    </source>
</evidence>
<protein>
    <submittedName>
        <fullName evidence="3">DUF5786 family protein</fullName>
    </submittedName>
</protein>
<gene>
    <name evidence="3" type="ORF">M0R89_05235</name>
</gene>
<accession>A0A8U0HWJ1</accession>
<feature type="domain" description="DUF5786" evidence="2">
    <location>
        <begin position="3"/>
        <end position="56"/>
    </location>
</feature>
<dbReference type="Pfam" id="PF19099">
    <property type="entry name" value="DUF5786"/>
    <property type="match status" value="1"/>
</dbReference>
<sequence length="63" mass="7091">MGFGSYDESEQENQDYDADLDDDNGVNTEENSHEGSVDFEIGASNDELIDRLKDIKDDEQSET</sequence>
<organism evidence="3 4">
    <name type="scientific">Halorussus limi</name>
    <dbReference type="NCBI Taxonomy" id="2938695"/>
    <lineage>
        <taxon>Archaea</taxon>
        <taxon>Methanobacteriati</taxon>
        <taxon>Methanobacteriota</taxon>
        <taxon>Stenosarchaea group</taxon>
        <taxon>Halobacteria</taxon>
        <taxon>Halobacteriales</taxon>
        <taxon>Haladaptataceae</taxon>
        <taxon>Halorussus</taxon>
    </lineage>
</organism>
<feature type="compositionally biased region" description="Acidic residues" evidence="1">
    <location>
        <begin position="7"/>
        <end position="24"/>
    </location>
</feature>
<dbReference type="AlphaFoldDB" id="A0A8U0HWJ1"/>
<feature type="region of interest" description="Disordered" evidence="1">
    <location>
        <begin position="1"/>
        <end position="45"/>
    </location>
</feature>